<evidence type="ECO:0000313" key="5">
    <source>
        <dbReference type="Proteomes" id="UP000002195"/>
    </source>
</evidence>
<keyword evidence="5" id="KW-1185">Reference proteome</keyword>
<organism evidence="4 5">
    <name type="scientific">Dictyostelium discoideum</name>
    <name type="common">Social amoeba</name>
    <dbReference type="NCBI Taxonomy" id="44689"/>
    <lineage>
        <taxon>Eukaryota</taxon>
        <taxon>Amoebozoa</taxon>
        <taxon>Evosea</taxon>
        <taxon>Eumycetozoa</taxon>
        <taxon>Dictyostelia</taxon>
        <taxon>Dictyosteliales</taxon>
        <taxon>Dictyosteliaceae</taxon>
        <taxon>Dictyostelium</taxon>
    </lineage>
</organism>
<accession>Q55GL6</accession>
<dbReference type="KEGG" id="ddi:DDB_G0267616"/>
<evidence type="ECO:0000256" key="3">
    <source>
        <dbReference type="SAM" id="SignalP"/>
    </source>
</evidence>
<dbReference type="GO" id="GO:0006309">
    <property type="term" value="P:apoptotic DNA fragmentation"/>
    <property type="evidence" value="ECO:0000318"/>
    <property type="project" value="GO_Central"/>
</dbReference>
<evidence type="ECO:0000256" key="2">
    <source>
        <dbReference type="ARBA" id="ARBA00022801"/>
    </source>
</evidence>
<dbReference type="PANTHER" id="PTHR10858:SF22">
    <property type="entry name" value="DEOXYRIBONUCLEASE II-RELATED"/>
    <property type="match status" value="1"/>
</dbReference>
<dbReference type="InterPro" id="IPR004947">
    <property type="entry name" value="DNase_II"/>
</dbReference>
<dbReference type="Pfam" id="PF03265">
    <property type="entry name" value="DNase_II"/>
    <property type="match status" value="2"/>
</dbReference>
<feature type="signal peptide" evidence="3">
    <location>
        <begin position="1"/>
        <end position="19"/>
    </location>
</feature>
<evidence type="ECO:0000313" key="4">
    <source>
        <dbReference type="EMBL" id="EAL73261.1"/>
    </source>
</evidence>
<dbReference type="Proteomes" id="UP000002195">
    <property type="component" value="Unassembled WGS sequence"/>
</dbReference>
<dbReference type="eggNOG" id="ENOG502RDEM">
    <property type="taxonomic scope" value="Eukaryota"/>
</dbReference>
<dbReference type="EMBL" id="AAFI02000003">
    <property type="protein sequence ID" value="EAL73261.1"/>
    <property type="molecule type" value="Genomic_DNA"/>
</dbReference>
<protein>
    <submittedName>
        <fullName evidence="4">Uncharacterized protein</fullName>
    </submittedName>
</protein>
<dbReference type="RefSeq" id="XP_647168.1">
    <property type="nucleotide sequence ID" value="XM_642076.1"/>
</dbReference>
<sequence length="748" mass="84585">MKYLVTIFLLFILFSIIKCQPPRCLYSDIYAKSPHPNLKPSVNYVNWWIYEHFNDAGYGGSSFYTDSNLKDLNEKIFELSDYNMRDQNQVSPITQTFSQVNDLLFSSISYNNAFDDDYSKGSAHEKGFFIWNEQGGIHVIHSIPKTPQKMNDFFLHTSKDNYLQHSICITLSQAELDIIPKYLIYTNPAIATINSKKITGSIISSLTEESITGVNNVNKNDTFDTVTDIEIGDTEQFTEIDTIIQDNFIVGPTLPRIIKILQWAKLANHVAGNIDFSSDPNFPSYHYYRAKQHSFGEYFVQTPIPEKKNIIAGSSQYNLARMNNIEILWQYIGKYYGSISKWMSQTMTTNKGFANNVVTGTTFSLTFRLNYPFLNNHQQRSASKDHSKFMYGTSNNGQQKIFCIGGLNWQRAQESRGGAAFCMNGIGYLVDYMERHVSWTRKGIAQNQVKSGVPQSTVGTEIDFSWIKDQLNIQNLDIPMGFEILIPTTQNPLPKRVIEPAQSNYKTKNAPLLVEPVQTPLGALVGYKTEAISIDVFPSVKDKVHICLQSSQCPYELSAKSNIISNINLIVTPYQLNSESEPVMTISSNANPAISVSQVLKNNYFSSMATEKIIQLNGNNFGVYLQKTQQTLGDFKFKFPQSSINTPCTISPIGSNIISIMFHETCVDQLIFCLFSHFHMYSINNIPVFMVDDQASFYNDVTQILNEFFPNIPDISRCVEQPPSPGTAMTDNDEIDELMGSQAMTDEI</sequence>
<dbReference type="PhylomeDB" id="Q55GL6"/>
<dbReference type="VEuPathDB" id="AmoebaDB:DDB_G0267616"/>
<dbReference type="PANTHER" id="PTHR10858">
    <property type="entry name" value="DEOXYRIBONUCLEASE II"/>
    <property type="match status" value="1"/>
</dbReference>
<feature type="chain" id="PRO_5004250611" evidence="3">
    <location>
        <begin position="20"/>
        <end position="748"/>
    </location>
</feature>
<keyword evidence="3" id="KW-0732">Signal</keyword>
<reference evidence="4 5" key="1">
    <citation type="journal article" date="2005" name="Nature">
        <title>The genome of the social amoeba Dictyostelium discoideum.</title>
        <authorList>
            <consortium name="The Dictyostelium discoideum Sequencing Consortium"/>
            <person name="Eichinger L."/>
            <person name="Pachebat J.A."/>
            <person name="Glockner G."/>
            <person name="Rajandream M.A."/>
            <person name="Sucgang R."/>
            <person name="Berriman M."/>
            <person name="Song J."/>
            <person name="Olsen R."/>
            <person name="Szafranski K."/>
            <person name="Xu Q."/>
            <person name="Tunggal B."/>
            <person name="Kummerfeld S."/>
            <person name="Madera M."/>
            <person name="Konfortov B.A."/>
            <person name="Rivero F."/>
            <person name="Bankier A.T."/>
            <person name="Lehmann R."/>
            <person name="Hamlin N."/>
            <person name="Davies R."/>
            <person name="Gaudet P."/>
            <person name="Fey P."/>
            <person name="Pilcher K."/>
            <person name="Chen G."/>
            <person name="Saunders D."/>
            <person name="Sodergren E."/>
            <person name="Davis P."/>
            <person name="Kerhornou A."/>
            <person name="Nie X."/>
            <person name="Hall N."/>
            <person name="Anjard C."/>
            <person name="Hemphill L."/>
            <person name="Bason N."/>
            <person name="Farbrother P."/>
            <person name="Desany B."/>
            <person name="Just E."/>
            <person name="Morio T."/>
            <person name="Rost R."/>
            <person name="Churcher C."/>
            <person name="Cooper J."/>
            <person name="Haydock S."/>
            <person name="van Driessche N."/>
            <person name="Cronin A."/>
            <person name="Goodhead I."/>
            <person name="Muzny D."/>
            <person name="Mourier T."/>
            <person name="Pain A."/>
            <person name="Lu M."/>
            <person name="Harper D."/>
            <person name="Lindsay R."/>
            <person name="Hauser H."/>
            <person name="James K."/>
            <person name="Quiles M."/>
            <person name="Madan Babu M."/>
            <person name="Saito T."/>
            <person name="Buchrieser C."/>
            <person name="Wardroper A."/>
            <person name="Felder M."/>
            <person name="Thangavelu M."/>
            <person name="Johnson D."/>
            <person name="Knights A."/>
            <person name="Loulseged H."/>
            <person name="Mungall K."/>
            <person name="Oliver K."/>
            <person name="Price C."/>
            <person name="Quail M.A."/>
            <person name="Urushihara H."/>
            <person name="Hernandez J."/>
            <person name="Rabbinowitsch E."/>
            <person name="Steffen D."/>
            <person name="Sanders M."/>
            <person name="Ma J."/>
            <person name="Kohara Y."/>
            <person name="Sharp S."/>
            <person name="Simmonds M."/>
            <person name="Spiegler S."/>
            <person name="Tivey A."/>
            <person name="Sugano S."/>
            <person name="White B."/>
            <person name="Walker D."/>
            <person name="Woodward J."/>
            <person name="Winckler T."/>
            <person name="Tanaka Y."/>
            <person name="Shaulsky G."/>
            <person name="Schleicher M."/>
            <person name="Weinstock G."/>
            <person name="Rosenthal A."/>
            <person name="Cox E.C."/>
            <person name="Chisholm R.L."/>
            <person name="Gibbs R."/>
            <person name="Loomis W.F."/>
            <person name="Platzer M."/>
            <person name="Kay R.R."/>
            <person name="Williams J."/>
            <person name="Dear P.H."/>
            <person name="Noegel A.A."/>
            <person name="Barrell B."/>
            <person name="Kuspa A."/>
        </authorList>
    </citation>
    <scope>NUCLEOTIDE SEQUENCE [LARGE SCALE GENOMIC DNA]</scope>
    <source>
        <strain evidence="4 5">AX4</strain>
    </source>
</reference>
<gene>
    <name evidence="4" type="ORF">DDB_G0267616</name>
</gene>
<dbReference type="GO" id="GO:0004531">
    <property type="term" value="F:deoxyribonuclease II activity"/>
    <property type="evidence" value="ECO:0000318"/>
    <property type="project" value="GO_Central"/>
</dbReference>
<comment type="similarity">
    <text evidence="1">Belongs to the DNase II family.</text>
</comment>
<comment type="caution">
    <text evidence="4">The sequence shown here is derived from an EMBL/GenBank/DDBJ whole genome shotgun (WGS) entry which is preliminary data.</text>
</comment>
<dbReference type="InParanoid" id="Q55GL6"/>
<evidence type="ECO:0000256" key="1">
    <source>
        <dbReference type="ARBA" id="ARBA00007527"/>
    </source>
</evidence>
<dbReference type="GeneID" id="8615971"/>
<dbReference type="HOGENOM" id="CLU_371909_0_0_1"/>
<proteinExistence type="inferred from homology"/>
<dbReference type="AlphaFoldDB" id="Q55GL6"/>
<name>Q55GL6_DICDI</name>
<keyword evidence="2" id="KW-0378">Hydrolase</keyword>
<dbReference type="dictyBase" id="DDB_G0267616"/>
<dbReference type="PaxDb" id="44689-DDB0189409"/>